<proteinExistence type="predicted"/>
<comment type="caution">
    <text evidence="1">The sequence shown here is derived from an EMBL/GenBank/DDBJ whole genome shotgun (WGS) entry which is preliminary data.</text>
</comment>
<protein>
    <submittedName>
        <fullName evidence="1">Uncharacterized protein</fullName>
    </submittedName>
</protein>
<name>A0ABR3UMW6_9PLEO</name>
<organism evidence="1 2">
    <name type="scientific">Alternaria dauci</name>
    <dbReference type="NCBI Taxonomy" id="48095"/>
    <lineage>
        <taxon>Eukaryota</taxon>
        <taxon>Fungi</taxon>
        <taxon>Dikarya</taxon>
        <taxon>Ascomycota</taxon>
        <taxon>Pezizomycotina</taxon>
        <taxon>Dothideomycetes</taxon>
        <taxon>Pleosporomycetidae</taxon>
        <taxon>Pleosporales</taxon>
        <taxon>Pleosporineae</taxon>
        <taxon>Pleosporaceae</taxon>
        <taxon>Alternaria</taxon>
        <taxon>Alternaria sect. Porri</taxon>
    </lineage>
</organism>
<dbReference type="RefSeq" id="XP_069307959.1">
    <property type="nucleotide sequence ID" value="XM_069450135.1"/>
</dbReference>
<dbReference type="Proteomes" id="UP001578633">
    <property type="component" value="Chromosome 3"/>
</dbReference>
<gene>
    <name evidence="1" type="ORF">ACET3X_003981</name>
</gene>
<dbReference type="GeneID" id="96084303"/>
<sequence length="84" mass="9002">MDKGLAYGGPSATRRACIAHVGDWGGFRHLNVIEVCGAGASLACLHHTQDASIALWLVLLAYTSIRFQRSLALNAHRRPDSSAT</sequence>
<reference evidence="1 2" key="1">
    <citation type="submission" date="2024-09" db="EMBL/GenBank/DDBJ databases">
        <title>T2T genomes of carrot and Alternaria dauci and their utility for understanding host-pathogen interaction during carrot leaf blight disease.</title>
        <authorList>
            <person name="Liu W."/>
            <person name="Xu S."/>
            <person name="Ou C."/>
            <person name="Liu X."/>
            <person name="Zhuang F."/>
            <person name="Deng X.W."/>
        </authorList>
    </citation>
    <scope>NUCLEOTIDE SEQUENCE [LARGE SCALE GENOMIC DNA]</scope>
    <source>
        <strain evidence="1 2">A2016</strain>
    </source>
</reference>
<accession>A0ABR3UMW6</accession>
<dbReference type="EMBL" id="JBHGVX010000003">
    <property type="protein sequence ID" value="KAL1797375.1"/>
    <property type="molecule type" value="Genomic_DNA"/>
</dbReference>
<keyword evidence="2" id="KW-1185">Reference proteome</keyword>
<evidence type="ECO:0000313" key="2">
    <source>
        <dbReference type="Proteomes" id="UP001578633"/>
    </source>
</evidence>
<evidence type="ECO:0000313" key="1">
    <source>
        <dbReference type="EMBL" id="KAL1797375.1"/>
    </source>
</evidence>